<evidence type="ECO:0000313" key="2">
    <source>
        <dbReference type="EMBL" id="KAG9067149.1"/>
    </source>
</evidence>
<comment type="caution">
    <text evidence="2">The sequence shown here is derived from an EMBL/GenBank/DDBJ whole genome shotgun (WGS) entry which is preliminary data.</text>
</comment>
<feature type="region of interest" description="Disordered" evidence="1">
    <location>
        <begin position="20"/>
        <end position="55"/>
    </location>
</feature>
<dbReference type="EMBL" id="JAHRHY010000008">
    <property type="protein sequence ID" value="KAG9067149.1"/>
    <property type="molecule type" value="Genomic_DNA"/>
</dbReference>
<protein>
    <submittedName>
        <fullName evidence="2">Uncharacterized protein</fullName>
    </submittedName>
</protein>
<dbReference type="AlphaFoldDB" id="A0A9P8BSI2"/>
<evidence type="ECO:0000313" key="3">
    <source>
        <dbReference type="Proteomes" id="UP000707451"/>
    </source>
</evidence>
<feature type="compositionally biased region" description="Acidic residues" evidence="1">
    <location>
        <begin position="44"/>
        <end position="54"/>
    </location>
</feature>
<evidence type="ECO:0000256" key="1">
    <source>
        <dbReference type="SAM" id="MobiDB-lite"/>
    </source>
</evidence>
<reference evidence="2" key="1">
    <citation type="submission" date="2021-06" db="EMBL/GenBank/DDBJ databases">
        <title>Genome Sequence of Mortierella hyaline Strain SCG-10, a Cold-Adapted, Nitrate-Reducing Fungus Isolated from Soil in Minnesota, USA.</title>
        <authorList>
            <person name="Aldossari N."/>
        </authorList>
    </citation>
    <scope>NUCLEOTIDE SEQUENCE</scope>
    <source>
        <strain evidence="2">SCG-10</strain>
    </source>
</reference>
<name>A0A9P8BSI2_9FUNG</name>
<organism evidence="2 3">
    <name type="scientific">Linnemannia hyalina</name>
    <dbReference type="NCBI Taxonomy" id="64524"/>
    <lineage>
        <taxon>Eukaryota</taxon>
        <taxon>Fungi</taxon>
        <taxon>Fungi incertae sedis</taxon>
        <taxon>Mucoromycota</taxon>
        <taxon>Mortierellomycotina</taxon>
        <taxon>Mortierellomycetes</taxon>
        <taxon>Mortierellales</taxon>
        <taxon>Mortierellaceae</taxon>
        <taxon>Linnemannia</taxon>
    </lineage>
</organism>
<proteinExistence type="predicted"/>
<keyword evidence="3" id="KW-1185">Reference proteome</keyword>
<sequence length="79" mass="8759">MKFILYEAVDPGEAVNLDQVHVQTGDPQDNDSEETYLEAKEDSDHEAEEAEERDDVSFLKVPETMFADGSTVIVAQAQA</sequence>
<gene>
    <name evidence="2" type="ORF">KI688_011930</name>
</gene>
<dbReference type="Proteomes" id="UP000707451">
    <property type="component" value="Unassembled WGS sequence"/>
</dbReference>
<accession>A0A9P8BSI2</accession>